<name>A0ABW4TF04_9ACTN</name>
<keyword evidence="8" id="KW-1185">Reference proteome</keyword>
<evidence type="ECO:0000313" key="7">
    <source>
        <dbReference type="EMBL" id="MFD1939879.1"/>
    </source>
</evidence>
<dbReference type="Pfam" id="PF00496">
    <property type="entry name" value="SBP_bac_5"/>
    <property type="match status" value="1"/>
</dbReference>
<gene>
    <name evidence="7" type="ORF">ACFSKW_51330</name>
</gene>
<organism evidence="7 8">
    <name type="scientific">Nonomuraea mangrovi</name>
    <dbReference type="NCBI Taxonomy" id="2316207"/>
    <lineage>
        <taxon>Bacteria</taxon>
        <taxon>Bacillati</taxon>
        <taxon>Actinomycetota</taxon>
        <taxon>Actinomycetes</taxon>
        <taxon>Streptosporangiales</taxon>
        <taxon>Streptosporangiaceae</taxon>
        <taxon>Nonomuraea</taxon>
    </lineage>
</organism>
<comment type="caution">
    <text evidence="7">The sequence shown here is derived from an EMBL/GenBank/DDBJ whole genome shotgun (WGS) entry which is preliminary data.</text>
</comment>
<keyword evidence="4 5" id="KW-0732">Signal</keyword>
<dbReference type="PANTHER" id="PTHR30290">
    <property type="entry name" value="PERIPLASMIC BINDING COMPONENT OF ABC TRANSPORTER"/>
    <property type="match status" value="1"/>
</dbReference>
<feature type="domain" description="Solute-binding protein family 5" evidence="6">
    <location>
        <begin position="101"/>
        <end position="513"/>
    </location>
</feature>
<evidence type="ECO:0000256" key="3">
    <source>
        <dbReference type="ARBA" id="ARBA00022448"/>
    </source>
</evidence>
<evidence type="ECO:0000313" key="8">
    <source>
        <dbReference type="Proteomes" id="UP001597368"/>
    </source>
</evidence>
<comment type="similarity">
    <text evidence="2">Belongs to the bacterial solute-binding protein 5 family.</text>
</comment>
<dbReference type="SUPFAM" id="SSF53850">
    <property type="entry name" value="Periplasmic binding protein-like II"/>
    <property type="match status" value="1"/>
</dbReference>
<evidence type="ECO:0000259" key="6">
    <source>
        <dbReference type="Pfam" id="PF00496"/>
    </source>
</evidence>
<comment type="subcellular location">
    <subcellularLocation>
        <location evidence="1">Cell envelope</location>
    </subcellularLocation>
</comment>
<keyword evidence="3" id="KW-0813">Transport</keyword>
<dbReference type="PROSITE" id="PS51257">
    <property type="entry name" value="PROKAR_LIPOPROTEIN"/>
    <property type="match status" value="1"/>
</dbReference>
<sequence>MGSRFHRRGLRGSAALASVMAIGLGLAACSGSGGGTPKGAQSGSQGKDSVTVALRTPNWILPISAPGFTQGENAIFGAAQYRHLYEYRLDGSAKYNIDPERSMAEPPEVSDGGKTLTITLKDNTWSDGKPVTTRDVQFWYNLVSANKDKWASYRAGGFPDNIADFSVKDAKTFSLTTKKVYNTAWFVGNQLNRIVPLPQHAWDKDAATAKVSDLDTTPDGAKKVFDFLLAASKDPKTYATNELWQVNSGAWKLEKYVPNGEVVLTARENYSGADKPKLSKVVLRPFTGDDAEFNVLRAGEIDYGYLPPANLSQQKYLESKGYKVSPWYGWSITYLQLNYNNPKSGPLFKQLYLRQAMQMLIDQPTISKVIWSGMAAPTCGPVPLKPGTNGSSDGCAYSFDPAKARQLLEAHGWQVTPDGQTTCQKPGTGPDQCGEGIASGTPLAFTVTSQTGFAATTKMFAEIKSQMAKVGVELTIKEVPDSVAVTPACKPSEASCSWDMSFFGSQGSWYYPAFASGERLFATGAPVNLGGYSDPEADRLIEATQFSADEATLKAYNDHLAKDLPVLWMPNPVYQISAFRSDLQGVDPQDPMNGMFFQDWSWTS</sequence>
<evidence type="ECO:0000256" key="4">
    <source>
        <dbReference type="ARBA" id="ARBA00022729"/>
    </source>
</evidence>
<feature type="chain" id="PRO_5046087158" evidence="5">
    <location>
        <begin position="28"/>
        <end position="604"/>
    </location>
</feature>
<dbReference type="Gene3D" id="3.10.105.10">
    <property type="entry name" value="Dipeptide-binding Protein, Domain 3"/>
    <property type="match status" value="1"/>
</dbReference>
<dbReference type="InterPro" id="IPR000914">
    <property type="entry name" value="SBP_5_dom"/>
</dbReference>
<dbReference type="RefSeq" id="WP_379582564.1">
    <property type="nucleotide sequence ID" value="NZ_JBHUFV010000098.1"/>
</dbReference>
<proteinExistence type="inferred from homology"/>
<dbReference type="EMBL" id="JBHUFV010000098">
    <property type="protein sequence ID" value="MFD1939879.1"/>
    <property type="molecule type" value="Genomic_DNA"/>
</dbReference>
<feature type="signal peptide" evidence="5">
    <location>
        <begin position="1"/>
        <end position="27"/>
    </location>
</feature>
<dbReference type="Proteomes" id="UP001597368">
    <property type="component" value="Unassembled WGS sequence"/>
</dbReference>
<dbReference type="InterPro" id="IPR030678">
    <property type="entry name" value="Peptide/Ni-bd"/>
</dbReference>
<dbReference type="PIRSF" id="PIRSF002741">
    <property type="entry name" value="MppA"/>
    <property type="match status" value="1"/>
</dbReference>
<reference evidence="8" key="1">
    <citation type="journal article" date="2019" name="Int. J. Syst. Evol. Microbiol.">
        <title>The Global Catalogue of Microorganisms (GCM) 10K type strain sequencing project: providing services to taxonomists for standard genome sequencing and annotation.</title>
        <authorList>
            <consortium name="The Broad Institute Genomics Platform"/>
            <consortium name="The Broad Institute Genome Sequencing Center for Infectious Disease"/>
            <person name="Wu L."/>
            <person name="Ma J."/>
        </authorList>
    </citation>
    <scope>NUCLEOTIDE SEQUENCE [LARGE SCALE GENOMIC DNA]</scope>
    <source>
        <strain evidence="8">ICMP 6774ER</strain>
    </source>
</reference>
<protein>
    <submittedName>
        <fullName evidence="7">Peptide ABC transporter substrate-binding protein</fullName>
    </submittedName>
</protein>
<evidence type="ECO:0000256" key="2">
    <source>
        <dbReference type="ARBA" id="ARBA00005695"/>
    </source>
</evidence>
<evidence type="ECO:0000256" key="5">
    <source>
        <dbReference type="SAM" id="SignalP"/>
    </source>
</evidence>
<evidence type="ECO:0000256" key="1">
    <source>
        <dbReference type="ARBA" id="ARBA00004196"/>
    </source>
</evidence>
<dbReference type="PANTHER" id="PTHR30290:SF10">
    <property type="entry name" value="PERIPLASMIC OLIGOPEPTIDE-BINDING PROTEIN-RELATED"/>
    <property type="match status" value="1"/>
</dbReference>
<dbReference type="Gene3D" id="3.40.190.10">
    <property type="entry name" value="Periplasmic binding protein-like II"/>
    <property type="match status" value="1"/>
</dbReference>
<accession>A0ABW4TF04</accession>
<dbReference type="InterPro" id="IPR039424">
    <property type="entry name" value="SBP_5"/>
</dbReference>
<dbReference type="CDD" id="cd08513">
    <property type="entry name" value="PBP2_thermophilic_Hb8_like"/>
    <property type="match status" value="1"/>
</dbReference>